<dbReference type="AlphaFoldDB" id="A0A2K3MYD2"/>
<gene>
    <name evidence="2" type="ORF">L195_g018976</name>
</gene>
<organism evidence="2 3">
    <name type="scientific">Trifolium pratense</name>
    <name type="common">Red clover</name>
    <dbReference type="NCBI Taxonomy" id="57577"/>
    <lineage>
        <taxon>Eukaryota</taxon>
        <taxon>Viridiplantae</taxon>
        <taxon>Streptophyta</taxon>
        <taxon>Embryophyta</taxon>
        <taxon>Tracheophyta</taxon>
        <taxon>Spermatophyta</taxon>
        <taxon>Magnoliopsida</taxon>
        <taxon>eudicotyledons</taxon>
        <taxon>Gunneridae</taxon>
        <taxon>Pentapetalae</taxon>
        <taxon>rosids</taxon>
        <taxon>fabids</taxon>
        <taxon>Fabales</taxon>
        <taxon>Fabaceae</taxon>
        <taxon>Papilionoideae</taxon>
        <taxon>50 kb inversion clade</taxon>
        <taxon>NPAAA clade</taxon>
        <taxon>Hologalegina</taxon>
        <taxon>IRL clade</taxon>
        <taxon>Trifolieae</taxon>
        <taxon>Trifolium</taxon>
    </lineage>
</organism>
<dbReference type="Proteomes" id="UP000236291">
    <property type="component" value="Unassembled WGS sequence"/>
</dbReference>
<dbReference type="InterPro" id="IPR036397">
    <property type="entry name" value="RNaseH_sf"/>
</dbReference>
<sequence length="360" mass="41796">MMSSIPKSCLHEIEKIQRAFIWGDSEEGRKAHMIGWNQVTLPKDLGGWETEVYGPKCFACWGIGNGTQISFWEDVWIDKKLRLRQVVETIPDDKRDWRLCNAVTEAGTWNYEELEQFLPGNLIMKLVFQMPPHADNGPDVPLWPGERMGNFSVATAYQQDLDWDAVWATTCYWRNQRVHETNYTSQWKPWSFILNLVNEYKNTKHARETEQHCQKELKDIRWICPARGWVCLNTDGNTSAYMAEVWGLYEGLSMARNLGLERLEVQVDSEVLVKVTKKDGTGCTMSWNIMKKIRDLLLELDCEVRIKHIFREGNRCADALANMGCNQDVAWMTYQEPPFELLQVLTDDFRGVSFPRLVSV</sequence>
<evidence type="ECO:0000259" key="1">
    <source>
        <dbReference type="Pfam" id="PF13456"/>
    </source>
</evidence>
<dbReference type="GO" id="GO:0003676">
    <property type="term" value="F:nucleic acid binding"/>
    <property type="evidence" value="ECO:0007669"/>
    <property type="project" value="InterPro"/>
</dbReference>
<dbReference type="EMBL" id="ASHM01013812">
    <property type="protein sequence ID" value="PNX95782.1"/>
    <property type="molecule type" value="Genomic_DNA"/>
</dbReference>
<evidence type="ECO:0000313" key="3">
    <source>
        <dbReference type="Proteomes" id="UP000236291"/>
    </source>
</evidence>
<accession>A0A2K3MYD2</accession>
<dbReference type="SUPFAM" id="SSF53098">
    <property type="entry name" value="Ribonuclease H-like"/>
    <property type="match status" value="1"/>
</dbReference>
<dbReference type="InterPro" id="IPR053151">
    <property type="entry name" value="RNase_H-like"/>
</dbReference>
<dbReference type="InterPro" id="IPR044730">
    <property type="entry name" value="RNase_H-like_dom_plant"/>
</dbReference>
<dbReference type="CDD" id="cd06222">
    <property type="entry name" value="RNase_H_like"/>
    <property type="match status" value="1"/>
</dbReference>
<dbReference type="PANTHER" id="PTHR47723">
    <property type="entry name" value="OS05G0353850 PROTEIN"/>
    <property type="match status" value="1"/>
</dbReference>
<comment type="caution">
    <text evidence="2">The sequence shown here is derived from an EMBL/GenBank/DDBJ whole genome shotgun (WGS) entry which is preliminary data.</text>
</comment>
<dbReference type="InterPro" id="IPR012337">
    <property type="entry name" value="RNaseH-like_sf"/>
</dbReference>
<dbReference type="Pfam" id="PF13456">
    <property type="entry name" value="RVT_3"/>
    <property type="match status" value="1"/>
</dbReference>
<feature type="domain" description="RNase H type-1" evidence="1">
    <location>
        <begin position="228"/>
        <end position="323"/>
    </location>
</feature>
<dbReference type="InterPro" id="IPR002156">
    <property type="entry name" value="RNaseH_domain"/>
</dbReference>
<dbReference type="GO" id="GO:0004523">
    <property type="term" value="F:RNA-DNA hybrid ribonuclease activity"/>
    <property type="evidence" value="ECO:0007669"/>
    <property type="project" value="InterPro"/>
</dbReference>
<evidence type="ECO:0000313" key="2">
    <source>
        <dbReference type="EMBL" id="PNX95782.1"/>
    </source>
</evidence>
<name>A0A2K3MYD2_TRIPR</name>
<dbReference type="PANTHER" id="PTHR47723:SF13">
    <property type="entry name" value="PUTATIVE-RELATED"/>
    <property type="match status" value="1"/>
</dbReference>
<protein>
    <submittedName>
        <fullName evidence="2">Ribonuclease H</fullName>
    </submittedName>
</protein>
<dbReference type="Gene3D" id="3.30.420.10">
    <property type="entry name" value="Ribonuclease H-like superfamily/Ribonuclease H"/>
    <property type="match status" value="1"/>
</dbReference>
<proteinExistence type="predicted"/>
<reference evidence="2 3" key="1">
    <citation type="journal article" date="2014" name="Am. J. Bot.">
        <title>Genome assembly and annotation for red clover (Trifolium pratense; Fabaceae).</title>
        <authorList>
            <person name="Istvanek J."/>
            <person name="Jaros M."/>
            <person name="Krenek A."/>
            <person name="Repkova J."/>
        </authorList>
    </citation>
    <scope>NUCLEOTIDE SEQUENCE [LARGE SCALE GENOMIC DNA]</scope>
    <source>
        <strain evidence="3">cv. Tatra</strain>
        <tissue evidence="2">Young leaves</tissue>
    </source>
</reference>
<reference evidence="2 3" key="2">
    <citation type="journal article" date="2017" name="Front. Plant Sci.">
        <title>Gene Classification and Mining of Molecular Markers Useful in Red Clover (Trifolium pratense) Breeding.</title>
        <authorList>
            <person name="Istvanek J."/>
            <person name="Dluhosova J."/>
            <person name="Dluhos P."/>
            <person name="Patkova L."/>
            <person name="Nedelnik J."/>
            <person name="Repkova J."/>
        </authorList>
    </citation>
    <scope>NUCLEOTIDE SEQUENCE [LARGE SCALE GENOMIC DNA]</scope>
    <source>
        <strain evidence="3">cv. Tatra</strain>
        <tissue evidence="2">Young leaves</tissue>
    </source>
</reference>